<evidence type="ECO:0000313" key="2">
    <source>
        <dbReference type="EMBL" id="KAF0724601.1"/>
    </source>
</evidence>
<comment type="caution">
    <text evidence="2">The sequence shown here is derived from an EMBL/GenBank/DDBJ whole genome shotgun (WGS) entry which is preliminary data.</text>
</comment>
<dbReference type="AlphaFoldDB" id="A0A6G0WCD5"/>
<dbReference type="GO" id="GO:0015074">
    <property type="term" value="P:DNA integration"/>
    <property type="evidence" value="ECO:0007669"/>
    <property type="project" value="InterPro"/>
</dbReference>
<dbReference type="EMBL" id="VUJU01008878">
    <property type="protein sequence ID" value="KAF0724601.1"/>
    <property type="molecule type" value="Genomic_DNA"/>
</dbReference>
<evidence type="ECO:0000313" key="3">
    <source>
        <dbReference type="Proteomes" id="UP000478052"/>
    </source>
</evidence>
<dbReference type="GO" id="GO:0003677">
    <property type="term" value="F:DNA binding"/>
    <property type="evidence" value="ECO:0007669"/>
    <property type="project" value="InterPro"/>
</dbReference>
<accession>A0A6G0WCD5</accession>
<dbReference type="OrthoDB" id="6626183at2759"/>
<dbReference type="InterPro" id="IPR013762">
    <property type="entry name" value="Integrase-like_cat_sf"/>
</dbReference>
<dbReference type="PANTHER" id="PTHR33480:SF1">
    <property type="entry name" value="TYR RECOMBINASE DOMAIN-CONTAINING PROTEIN"/>
    <property type="match status" value="1"/>
</dbReference>
<dbReference type="GO" id="GO:0006310">
    <property type="term" value="P:DNA recombination"/>
    <property type="evidence" value="ECO:0007669"/>
    <property type="project" value="InterPro"/>
</dbReference>
<feature type="compositionally biased region" description="Polar residues" evidence="1">
    <location>
        <begin position="633"/>
        <end position="644"/>
    </location>
</feature>
<dbReference type="PANTHER" id="PTHR33480">
    <property type="entry name" value="SET DOMAIN-CONTAINING PROTEIN-RELATED"/>
    <property type="match status" value="1"/>
</dbReference>
<dbReference type="GO" id="GO:0003964">
    <property type="term" value="F:RNA-directed DNA polymerase activity"/>
    <property type="evidence" value="ECO:0007669"/>
    <property type="project" value="UniProtKB-KW"/>
</dbReference>
<feature type="compositionally biased region" description="Acidic residues" evidence="1">
    <location>
        <begin position="611"/>
        <end position="625"/>
    </location>
</feature>
<evidence type="ECO:0000256" key="1">
    <source>
        <dbReference type="SAM" id="MobiDB-lite"/>
    </source>
</evidence>
<feature type="region of interest" description="Disordered" evidence="1">
    <location>
        <begin position="611"/>
        <end position="654"/>
    </location>
</feature>
<proteinExistence type="predicted"/>
<keyword evidence="2" id="KW-0808">Transferase</keyword>
<feature type="non-terminal residue" evidence="2">
    <location>
        <position position="1"/>
    </location>
</feature>
<keyword evidence="3" id="KW-1185">Reference proteome</keyword>
<name>A0A6G0WCD5_APHCR</name>
<keyword evidence="2" id="KW-0695">RNA-directed DNA polymerase</keyword>
<sequence length="734" mass="84429">FYGEHDKIDNNNSSSSFDEQDSGSEYKPHNDTLSISSSLLHEMDSNESDIEEQPLPTTSNGSVILTPPSISNVKLSVPFISSNFNFDGEVETSKKKNITNKRVWDKVDHCLFCEKNVTNFTRHLLRKHNEEIEVIRFMALPKGSAERKKEADILRKRGNFLFNVDGKSKIKPVRRPYEFRTKSSVSDYLPCKHCLGMFKKKYLYRHFKICKNVKIQTEKRNQAQADGQNLLFSFTDTDEQLVKNVFPRMAADKISFVAKSDKLIKAFGSRYLKSHKEKHLVTVVSQKMRTLARYLIAMKSENKAICCLEDCLTPKYFDSTVKCSMQIANYNKLTDSFASPSVILKLGHLIKQCCDIAEFIILKDQDGKSEKIKQVQNMKYLMETQWSHEISTNASKDITQKKWNKPAILPLTSDIKLFRDHLLKIEIESYSKLKTNPENVQAYRDLQDSILAQLILLNRRRSVLFTPHIQKRLQYLLQLRQIVSFIKKDNPYLFPLTQSSNNCVRASDVIRKFGIDSGAEHPENITSTRLRKHVATVTQILNLSEGDIEQLSTFMGHSINVHKEYYRLSDNAFQVAKVSKLLLMMENGKGNEYRGKSLDEININLDELLSGEEEEDSAEENEENGENGTNLNQATPLQPTLNKSKSSRKDSLKQVSDNVKLAIKGAKKKKIIVVPWSDEDRAIVTSHFKKHIHLGKAPKKNECEQLMKLYPQINKHWKKIKDFVHNKINSQKKK</sequence>
<reference evidence="2 3" key="1">
    <citation type="submission" date="2019-08" db="EMBL/GenBank/DDBJ databases">
        <title>Whole genome of Aphis craccivora.</title>
        <authorList>
            <person name="Voronova N.V."/>
            <person name="Shulinski R.S."/>
            <person name="Bandarenka Y.V."/>
            <person name="Zhorov D.G."/>
            <person name="Warner D."/>
        </authorList>
    </citation>
    <scope>NUCLEOTIDE SEQUENCE [LARGE SCALE GENOMIC DNA]</scope>
    <source>
        <strain evidence="2">180601</strain>
        <tissue evidence="2">Whole Body</tissue>
    </source>
</reference>
<protein>
    <submittedName>
        <fullName evidence="2">Reverse transcriptase domain-containing protein</fullName>
    </submittedName>
</protein>
<feature type="non-terminal residue" evidence="2">
    <location>
        <position position="734"/>
    </location>
</feature>
<feature type="region of interest" description="Disordered" evidence="1">
    <location>
        <begin position="1"/>
        <end position="31"/>
    </location>
</feature>
<keyword evidence="2" id="KW-0548">Nucleotidyltransferase</keyword>
<dbReference type="Gene3D" id="1.10.443.10">
    <property type="entry name" value="Intergrase catalytic core"/>
    <property type="match status" value="1"/>
</dbReference>
<gene>
    <name evidence="2" type="ORF">FWK35_00036580</name>
</gene>
<organism evidence="2 3">
    <name type="scientific">Aphis craccivora</name>
    <name type="common">Cowpea aphid</name>
    <dbReference type="NCBI Taxonomy" id="307492"/>
    <lineage>
        <taxon>Eukaryota</taxon>
        <taxon>Metazoa</taxon>
        <taxon>Ecdysozoa</taxon>
        <taxon>Arthropoda</taxon>
        <taxon>Hexapoda</taxon>
        <taxon>Insecta</taxon>
        <taxon>Pterygota</taxon>
        <taxon>Neoptera</taxon>
        <taxon>Paraneoptera</taxon>
        <taxon>Hemiptera</taxon>
        <taxon>Sternorrhyncha</taxon>
        <taxon>Aphidomorpha</taxon>
        <taxon>Aphidoidea</taxon>
        <taxon>Aphididae</taxon>
        <taxon>Aphidini</taxon>
        <taxon>Aphis</taxon>
        <taxon>Aphis</taxon>
    </lineage>
</organism>
<dbReference type="Proteomes" id="UP000478052">
    <property type="component" value="Unassembled WGS sequence"/>
</dbReference>